<evidence type="ECO:0000313" key="3">
    <source>
        <dbReference type="Proteomes" id="UP000398389"/>
    </source>
</evidence>
<name>A0A5E8BY57_9ASCO</name>
<dbReference type="GeneID" id="43582519"/>
<accession>A0A5E8BY57</accession>
<reference evidence="2 3" key="1">
    <citation type="submission" date="2019-09" db="EMBL/GenBank/DDBJ databases">
        <authorList>
            <person name="Brejova B."/>
        </authorList>
    </citation>
    <scope>NUCLEOTIDE SEQUENCE [LARGE SCALE GENOMIC DNA]</scope>
</reference>
<protein>
    <recommendedName>
        <fullName evidence="4">Ubiquitin-like domain-containing protein</fullName>
    </recommendedName>
</protein>
<feature type="compositionally biased region" description="Acidic residues" evidence="1">
    <location>
        <begin position="61"/>
        <end position="80"/>
    </location>
</feature>
<feature type="region of interest" description="Disordered" evidence="1">
    <location>
        <begin position="55"/>
        <end position="119"/>
    </location>
</feature>
<keyword evidence="3" id="KW-1185">Reference proteome</keyword>
<evidence type="ECO:0000256" key="1">
    <source>
        <dbReference type="SAM" id="MobiDB-lite"/>
    </source>
</evidence>
<dbReference type="Proteomes" id="UP000398389">
    <property type="component" value="Unassembled WGS sequence"/>
</dbReference>
<dbReference type="AlphaFoldDB" id="A0A5E8BY57"/>
<evidence type="ECO:0008006" key="4">
    <source>
        <dbReference type="Google" id="ProtNLM"/>
    </source>
</evidence>
<sequence>MSNPVPITIRFKYNSITVYVSIKPTETVVDLKEKLAEALNETKVLNRKIKTISTKKLLGEPGDDEDEDEDEDDEEEEDIDIPMPSFATSSSSTSKKEQNKQEKINEKDEAEQQNKKEPDVIYSTILPENIKVGRPIRENDVTSGFTEIKSTANGKPQKLELAGITSNMTLAFTPTQENDFVVNVMADDYYRDDD</sequence>
<gene>
    <name evidence="2" type="ORF">SAPINGB_P003703</name>
</gene>
<evidence type="ECO:0000313" key="2">
    <source>
        <dbReference type="EMBL" id="VVT53695.1"/>
    </source>
</evidence>
<dbReference type="EMBL" id="CABVLU010000003">
    <property type="protein sequence ID" value="VVT53695.1"/>
    <property type="molecule type" value="Genomic_DNA"/>
</dbReference>
<organism evidence="2 3">
    <name type="scientific">Magnusiomyces paraingens</name>
    <dbReference type="NCBI Taxonomy" id="2606893"/>
    <lineage>
        <taxon>Eukaryota</taxon>
        <taxon>Fungi</taxon>
        <taxon>Dikarya</taxon>
        <taxon>Ascomycota</taxon>
        <taxon>Saccharomycotina</taxon>
        <taxon>Dipodascomycetes</taxon>
        <taxon>Dipodascales</taxon>
        <taxon>Dipodascaceae</taxon>
        <taxon>Magnusiomyces</taxon>
    </lineage>
</organism>
<dbReference type="OrthoDB" id="428577at2759"/>
<dbReference type="RefSeq" id="XP_031854310.1">
    <property type="nucleotide sequence ID" value="XM_031998419.1"/>
</dbReference>
<proteinExistence type="predicted"/>
<feature type="compositionally biased region" description="Basic and acidic residues" evidence="1">
    <location>
        <begin position="94"/>
        <end position="119"/>
    </location>
</feature>